<evidence type="ECO:0000256" key="4">
    <source>
        <dbReference type="ARBA" id="ARBA00012449"/>
    </source>
</evidence>
<dbReference type="Pfam" id="PF16187">
    <property type="entry name" value="Peptidase_M16_M"/>
    <property type="match status" value="1"/>
</dbReference>
<feature type="domain" description="Coenzyme PQQ synthesis protein F-like C-terminal lobe" evidence="18">
    <location>
        <begin position="746"/>
        <end position="840"/>
    </location>
</feature>
<dbReference type="GO" id="GO:0005737">
    <property type="term" value="C:cytoplasm"/>
    <property type="evidence" value="ECO:0007669"/>
    <property type="project" value="UniProtKB-ARBA"/>
</dbReference>
<dbReference type="FunFam" id="3.30.830.10:FF:000005">
    <property type="entry name" value="nardilysin isoform X1"/>
    <property type="match status" value="1"/>
</dbReference>
<dbReference type="AlphaFoldDB" id="A0A5R9IQ50"/>
<evidence type="ECO:0000256" key="5">
    <source>
        <dbReference type="ARBA" id="ARBA00017565"/>
    </source>
</evidence>
<dbReference type="Proteomes" id="UP000307790">
    <property type="component" value="Unassembled WGS sequence"/>
</dbReference>
<dbReference type="SUPFAM" id="SSF63411">
    <property type="entry name" value="LuxS/MPP-like metallohydrolase"/>
    <property type="match status" value="4"/>
</dbReference>
<keyword evidence="9" id="KW-0862">Zinc</keyword>
<dbReference type="EMBL" id="VCBC01000002">
    <property type="protein sequence ID" value="TLU67660.1"/>
    <property type="molecule type" value="Genomic_DNA"/>
</dbReference>
<dbReference type="FunFam" id="3.30.830.10:FF:000012">
    <property type="entry name" value="Protease 3"/>
    <property type="match status" value="1"/>
</dbReference>
<dbReference type="InterPro" id="IPR007863">
    <property type="entry name" value="Peptidase_M16_C"/>
</dbReference>
<evidence type="ECO:0000259" key="17">
    <source>
        <dbReference type="Pfam" id="PF16187"/>
    </source>
</evidence>
<protein>
    <recommendedName>
        <fullName evidence="5">Protease 3</fullName>
        <ecNumber evidence="4">3.4.24.55</ecNumber>
    </recommendedName>
    <alternativeName>
        <fullName evidence="13">Pitrilysin</fullName>
    </alternativeName>
    <alternativeName>
        <fullName evidence="12">Protease III</fullName>
    </alternativeName>
    <alternativeName>
        <fullName evidence="11">Protease pi</fullName>
    </alternativeName>
</protein>
<evidence type="ECO:0000256" key="13">
    <source>
        <dbReference type="ARBA" id="ARBA00033450"/>
    </source>
</evidence>
<sequence>MKTSPNDHRLYHPITLENGLRAVVVENNESTRAAASIVVNAGHFDDPDDTQGLAHFLEHMLFLGTKSFPDSGEYQQFISQHNGTNNAWTGSEHTCFYFDIDSEFFEPALERFSRFFSEPLLAVAHIETERNNVDAEFQMKLKEDSRRIYDAQKETVNPNHPFSKFSVGNLTTLQDRPERSLQQALQQFFQSHYHAKAMTLAVESPYPLTTVQPWIESLFAPVRKPSHPKPVISEPLYRQEDLAIQLSIPPQQSQRKLIITFALPGLDDYYENKPVSYLSYLLGHEGPGSILSVLKKRQWAMALTSGGGVNGSNFKDFNISIALTEVGERYQTEIIELLFSYLRLLKKAGIQELYFNEKQALTEFAFNYKETSKPLDNVNQLAINMQHYPQQDYVYGDYKIESFNPDLLQQFLGYFVPENMRIMEVRKNVTTSKISRWYKTPYHLSDIDQQRLMRWQDVSIHEELRLPLANPFIVADPRLYRGETTDIPIKIYQRPGFNFWFKQDKTFSSPKGQIFVSLESGFTTQSDKHIAMTRLFVELFSESVQEQNYQAELAGIHYQIYAHQGGITLQISGISEKQPLLLDNLLTAICDHSLPLERFKLFKKQLINNWQDIRQGKPVAQLFAVLNGLFKPYSPHALQLATALTNVGFDDFADFCAKLFQQLSVEAFAYGNWPKSDALLIAKSIEKHLEATIKETALVQPDIIDFQDTVPAHIPVPIADNDNACVIYFPMPDKDFTSKAMAIIASQVLAPQFFHQLRTEKQLGYLLGVNYMPMNRYPGIACFVQSPQFSPQAIETEMMAFFENFAKKTQIEGWEKLQQGIINQLDAKDSGPRIRSQRFWHSISNHDYEFNNRLILKREIQQLTQTKVLEFVKTQLTRPSGIQPIILSTVLPGTEPTTPKDKSLVFTNIGTFHQQYPLKN</sequence>
<proteinExistence type="inferred from homology"/>
<dbReference type="InterPro" id="IPR001431">
    <property type="entry name" value="Pept_M16_Zn_BS"/>
</dbReference>
<evidence type="ECO:0000256" key="9">
    <source>
        <dbReference type="ARBA" id="ARBA00022833"/>
    </source>
</evidence>
<reference evidence="19 20" key="1">
    <citation type="submission" date="2019-05" db="EMBL/GenBank/DDBJ databases">
        <title>Genome sequences of Thalassotalea litorea 1K03283.</title>
        <authorList>
            <person name="Zhang D."/>
        </authorList>
    </citation>
    <scope>NUCLEOTIDE SEQUENCE [LARGE SCALE GENOMIC DNA]</scope>
    <source>
        <strain evidence="19 20">MCCC 1K03283</strain>
    </source>
</reference>
<dbReference type="InterPro" id="IPR011249">
    <property type="entry name" value="Metalloenz_LuxS/M16"/>
</dbReference>
<evidence type="ECO:0000259" key="16">
    <source>
        <dbReference type="Pfam" id="PF05193"/>
    </source>
</evidence>
<evidence type="ECO:0000313" key="19">
    <source>
        <dbReference type="EMBL" id="TLU67660.1"/>
    </source>
</evidence>
<evidence type="ECO:0000256" key="10">
    <source>
        <dbReference type="ARBA" id="ARBA00023049"/>
    </source>
</evidence>
<dbReference type="Pfam" id="PF00675">
    <property type="entry name" value="Peptidase_M16"/>
    <property type="match status" value="1"/>
</dbReference>
<dbReference type="InterPro" id="IPR054734">
    <property type="entry name" value="PqqF-like_C_4"/>
</dbReference>
<evidence type="ECO:0000256" key="14">
    <source>
        <dbReference type="RuleBase" id="RU004447"/>
    </source>
</evidence>
<comment type="caution">
    <text evidence="19">The sequence shown here is derived from an EMBL/GenBank/DDBJ whole genome shotgun (WGS) entry which is preliminary data.</text>
</comment>
<dbReference type="Gene3D" id="3.30.830.10">
    <property type="entry name" value="Metalloenzyme, LuxS/M16 peptidase-like"/>
    <property type="match status" value="4"/>
</dbReference>
<keyword evidence="10" id="KW-0482">Metalloprotease</keyword>
<evidence type="ECO:0000256" key="2">
    <source>
        <dbReference type="ARBA" id="ARBA00002184"/>
    </source>
</evidence>
<evidence type="ECO:0000313" key="20">
    <source>
        <dbReference type="Proteomes" id="UP000307790"/>
    </source>
</evidence>
<dbReference type="RefSeq" id="WP_138318263.1">
    <property type="nucleotide sequence ID" value="NZ_VCBC01000002.1"/>
</dbReference>
<dbReference type="InterPro" id="IPR011765">
    <property type="entry name" value="Pept_M16_N"/>
</dbReference>
<evidence type="ECO:0000256" key="6">
    <source>
        <dbReference type="ARBA" id="ARBA00022670"/>
    </source>
</evidence>
<keyword evidence="8" id="KW-0378">Hydrolase</keyword>
<dbReference type="Pfam" id="PF05193">
    <property type="entry name" value="Peptidase_M16_C"/>
    <property type="match status" value="1"/>
</dbReference>
<dbReference type="EC" id="3.4.24.55" evidence="4"/>
<keyword evidence="7" id="KW-0479">Metal-binding</keyword>
<feature type="domain" description="Peptidase M16 N-terminal" evidence="15">
    <location>
        <begin position="23"/>
        <end position="151"/>
    </location>
</feature>
<evidence type="ECO:0000256" key="3">
    <source>
        <dbReference type="ARBA" id="ARBA00007261"/>
    </source>
</evidence>
<evidence type="ECO:0000256" key="1">
    <source>
        <dbReference type="ARBA" id="ARBA00001947"/>
    </source>
</evidence>
<evidence type="ECO:0000256" key="8">
    <source>
        <dbReference type="ARBA" id="ARBA00022801"/>
    </source>
</evidence>
<dbReference type="GO" id="GO:0004222">
    <property type="term" value="F:metalloendopeptidase activity"/>
    <property type="evidence" value="ECO:0007669"/>
    <property type="project" value="UniProtKB-EC"/>
</dbReference>
<feature type="domain" description="Peptidase M16 C-terminal" evidence="16">
    <location>
        <begin position="183"/>
        <end position="359"/>
    </location>
</feature>
<dbReference type="InterPro" id="IPR032632">
    <property type="entry name" value="Peptidase_M16_M"/>
</dbReference>
<feature type="domain" description="Peptidase M16 middle/third" evidence="17">
    <location>
        <begin position="366"/>
        <end position="634"/>
    </location>
</feature>
<organism evidence="19 20">
    <name type="scientific">Thalassotalea litorea</name>
    <dbReference type="NCBI Taxonomy" id="2020715"/>
    <lineage>
        <taxon>Bacteria</taxon>
        <taxon>Pseudomonadati</taxon>
        <taxon>Pseudomonadota</taxon>
        <taxon>Gammaproteobacteria</taxon>
        <taxon>Alteromonadales</taxon>
        <taxon>Colwelliaceae</taxon>
        <taxon>Thalassotalea</taxon>
    </lineage>
</organism>
<comment type="similarity">
    <text evidence="3 14">Belongs to the peptidase M16 family.</text>
</comment>
<keyword evidence="20" id="KW-1185">Reference proteome</keyword>
<evidence type="ECO:0000256" key="7">
    <source>
        <dbReference type="ARBA" id="ARBA00022723"/>
    </source>
</evidence>
<dbReference type="Pfam" id="PF22456">
    <property type="entry name" value="PqqF-like_C_4"/>
    <property type="match status" value="1"/>
</dbReference>
<evidence type="ECO:0000256" key="12">
    <source>
        <dbReference type="ARBA" id="ARBA00031184"/>
    </source>
</evidence>
<comment type="function">
    <text evidence="2">Endopeptidase that degrades small peptides of less than 7 kDa, such as glucagon and insulin.</text>
</comment>
<keyword evidence="6" id="KW-0645">Protease</keyword>
<gene>
    <name evidence="19" type="ORF">FE810_01560</name>
</gene>
<evidence type="ECO:0000259" key="18">
    <source>
        <dbReference type="Pfam" id="PF22456"/>
    </source>
</evidence>
<evidence type="ECO:0000259" key="15">
    <source>
        <dbReference type="Pfam" id="PF00675"/>
    </source>
</evidence>
<dbReference type="PANTHER" id="PTHR43690">
    <property type="entry name" value="NARDILYSIN"/>
    <property type="match status" value="1"/>
</dbReference>
<evidence type="ECO:0000256" key="11">
    <source>
        <dbReference type="ARBA" id="ARBA00029597"/>
    </source>
</evidence>
<accession>A0A5R9IQ50</accession>
<dbReference type="InterPro" id="IPR050626">
    <property type="entry name" value="Peptidase_M16"/>
</dbReference>
<dbReference type="GO" id="GO:0006508">
    <property type="term" value="P:proteolysis"/>
    <property type="evidence" value="ECO:0007669"/>
    <property type="project" value="UniProtKB-KW"/>
</dbReference>
<dbReference type="OrthoDB" id="9811314at2"/>
<dbReference type="GO" id="GO:0046872">
    <property type="term" value="F:metal ion binding"/>
    <property type="evidence" value="ECO:0007669"/>
    <property type="project" value="UniProtKB-KW"/>
</dbReference>
<dbReference type="PANTHER" id="PTHR43690:SF18">
    <property type="entry name" value="INSULIN-DEGRADING ENZYME-RELATED"/>
    <property type="match status" value="1"/>
</dbReference>
<comment type="cofactor">
    <cofactor evidence="1">
        <name>Zn(2+)</name>
        <dbReference type="ChEBI" id="CHEBI:29105"/>
    </cofactor>
</comment>
<dbReference type="PROSITE" id="PS00143">
    <property type="entry name" value="INSULINASE"/>
    <property type="match status" value="1"/>
</dbReference>
<name>A0A5R9IQ50_9GAMM</name>